<reference evidence="4 6" key="2">
    <citation type="journal article" date="2019" name="Microb. Pathog.">
        <title>Comparison of VITEK 2, MALDI-TOF MS, 16S rRNA gene sequencing, and whole-genome sequencing for identification of Roseomonas mucosa.</title>
        <authorList>
            <person name="Rudolph W.W."/>
            <person name="Gunzer F."/>
            <person name="Trauth M."/>
            <person name="Bunk B."/>
            <person name="Bigge R."/>
            <person name="Schrottner P."/>
        </authorList>
    </citation>
    <scope>NUCLEOTIDE SEQUENCE [LARGE SCALE GENOMIC DNA]</scope>
    <source>
        <strain evidence="4 6">DSM 103800</strain>
    </source>
</reference>
<evidence type="ECO:0000256" key="2">
    <source>
        <dbReference type="SAM" id="SignalP"/>
    </source>
</evidence>
<dbReference type="InterPro" id="IPR042100">
    <property type="entry name" value="Bug_dom1"/>
</dbReference>
<evidence type="ECO:0000313" key="6">
    <source>
        <dbReference type="Proteomes" id="UP001258945"/>
    </source>
</evidence>
<dbReference type="Proteomes" id="UP001258945">
    <property type="component" value="Unassembled WGS sequence"/>
</dbReference>
<reference evidence="3 5" key="1">
    <citation type="submission" date="2016-05" db="EMBL/GenBank/DDBJ databases">
        <title>Complete Genome and Methylome Analysis of Psychrotrophic Bacterial Isolates from Antarctic Lake Untersee.</title>
        <authorList>
            <person name="Fomenkov A."/>
            <person name="Akimov V.N."/>
            <person name="Vasilyeva L.V."/>
            <person name="Andersen D."/>
            <person name="Vincze T."/>
            <person name="Roberts R.J."/>
        </authorList>
    </citation>
    <scope>NUCLEOTIDE SEQUENCE [LARGE SCALE GENOMIC DNA]</scope>
    <source>
        <strain evidence="3 5">U14-5</strain>
    </source>
</reference>
<proteinExistence type="inferred from homology"/>
<dbReference type="Pfam" id="PF03401">
    <property type="entry name" value="TctC"/>
    <property type="match status" value="1"/>
</dbReference>
<dbReference type="PANTHER" id="PTHR42928:SF5">
    <property type="entry name" value="BLR1237 PROTEIN"/>
    <property type="match status" value="1"/>
</dbReference>
<dbReference type="PIRSF" id="PIRSF017082">
    <property type="entry name" value="YflP"/>
    <property type="match status" value="1"/>
</dbReference>
<name>A0A1L7AAX6_9PROT</name>
<keyword evidence="2" id="KW-0732">Signal</keyword>
<dbReference type="EMBL" id="CP015583">
    <property type="protein sequence ID" value="APT55936.1"/>
    <property type="molecule type" value="Genomic_DNA"/>
</dbReference>
<dbReference type="Gene3D" id="3.40.190.150">
    <property type="entry name" value="Bordetella uptake gene, domain 1"/>
    <property type="match status" value="1"/>
</dbReference>
<dbReference type="PROSITE" id="PS51318">
    <property type="entry name" value="TAT"/>
    <property type="match status" value="1"/>
</dbReference>
<dbReference type="CDD" id="cd13578">
    <property type="entry name" value="PBP2_Bug27"/>
    <property type="match status" value="1"/>
</dbReference>
<feature type="chain" id="PRO_5012589150" evidence="2">
    <location>
        <begin position="20"/>
        <end position="329"/>
    </location>
</feature>
<dbReference type="eggNOG" id="COG3181">
    <property type="taxonomic scope" value="Bacteria"/>
</dbReference>
<feature type="signal peptide" evidence="2">
    <location>
        <begin position="1"/>
        <end position="19"/>
    </location>
</feature>
<dbReference type="Gene3D" id="3.40.190.10">
    <property type="entry name" value="Periplasmic binding protein-like II"/>
    <property type="match status" value="1"/>
</dbReference>
<comment type="similarity">
    <text evidence="1">Belongs to the UPF0065 (bug) family.</text>
</comment>
<dbReference type="InterPro" id="IPR006311">
    <property type="entry name" value="TAT_signal"/>
</dbReference>
<organism evidence="3 5">
    <name type="scientific">Roseomonas gilardii</name>
    <dbReference type="NCBI Taxonomy" id="257708"/>
    <lineage>
        <taxon>Bacteria</taxon>
        <taxon>Pseudomonadati</taxon>
        <taxon>Pseudomonadota</taxon>
        <taxon>Alphaproteobacteria</taxon>
        <taxon>Acetobacterales</taxon>
        <taxon>Roseomonadaceae</taxon>
        <taxon>Roseomonas</taxon>
    </lineage>
</organism>
<dbReference type="PANTHER" id="PTHR42928">
    <property type="entry name" value="TRICARBOXYLATE-BINDING PROTEIN"/>
    <property type="match status" value="1"/>
</dbReference>
<evidence type="ECO:0000313" key="3">
    <source>
        <dbReference type="EMBL" id="APT55936.1"/>
    </source>
</evidence>
<dbReference type="RefSeq" id="WP_075796898.1">
    <property type="nucleotide sequence ID" value="NZ_CP015583.1"/>
</dbReference>
<sequence>MFHRVPGRRALLGATAALAATGLRPARAASWPTRQVTIVAPFTPGGPVDVLARVVAQGLQAGSGQNTVVDNRVGAQGNIGIDAVRRAAPDGHTLLLVPAGNLTINPTLMRDLPFDVERDFLPLNLLATAPNVIVCDPRLPVRNLQDLLTYAKTQKDGVTYASPGFGSQLHLAGELLAQRTGIPMLHVPYKGSSQAATDVMSGQVQLLFTNLPAVLEAVRDGQLRALALTTAQRTPVMPDIPTLGELGVEGFDITSWYGLLAPRAVPAALAEEIHGTVARILHEPRTSTALAAQGLSLSDESMADFATRIRTETAVWAKVIRERKIEPQL</sequence>
<accession>A0A1L7AAX6</accession>
<dbReference type="EMBL" id="JAVVDO010000005">
    <property type="protein sequence ID" value="MDT8330411.1"/>
    <property type="molecule type" value="Genomic_DNA"/>
</dbReference>
<dbReference type="AlphaFoldDB" id="A0A1L7AAX6"/>
<evidence type="ECO:0000256" key="1">
    <source>
        <dbReference type="ARBA" id="ARBA00006987"/>
    </source>
</evidence>
<dbReference type="SUPFAM" id="SSF53850">
    <property type="entry name" value="Periplasmic binding protein-like II"/>
    <property type="match status" value="1"/>
</dbReference>
<dbReference type="KEGG" id="rgi:RGI145_01205"/>
<keyword evidence="6" id="KW-1185">Reference proteome</keyword>
<reference evidence="4" key="3">
    <citation type="submission" date="2023-09" db="EMBL/GenBank/DDBJ databases">
        <authorList>
            <person name="Schober I."/>
            <person name="Bunk B."/>
        </authorList>
    </citation>
    <scope>NUCLEOTIDE SEQUENCE</scope>
    <source>
        <strain evidence="4">DSM 103800</strain>
    </source>
</reference>
<evidence type="ECO:0000313" key="4">
    <source>
        <dbReference type="EMBL" id="MDT8330411.1"/>
    </source>
</evidence>
<dbReference type="InterPro" id="IPR005064">
    <property type="entry name" value="BUG"/>
</dbReference>
<dbReference type="STRING" id="257708.RGI145_01205"/>
<evidence type="ECO:0000313" key="5">
    <source>
        <dbReference type="Proteomes" id="UP000185494"/>
    </source>
</evidence>
<dbReference type="Proteomes" id="UP000185494">
    <property type="component" value="Chromosome 1"/>
</dbReference>
<protein>
    <submittedName>
        <fullName evidence="3">LacI family transcriptional regulator</fullName>
    </submittedName>
    <submittedName>
        <fullName evidence="4">Tripartite tricarboxylate transporter substrate binding protein</fullName>
    </submittedName>
</protein>
<gene>
    <name evidence="3" type="ORF">RGI145_01205</name>
    <name evidence="4" type="ORF">RQ831_05050</name>
</gene>